<protein>
    <submittedName>
        <fullName evidence="2">Uncharacterized protein</fullName>
    </submittedName>
</protein>
<evidence type="ECO:0000256" key="1">
    <source>
        <dbReference type="SAM" id="Phobius"/>
    </source>
</evidence>
<keyword evidence="1" id="KW-1133">Transmembrane helix</keyword>
<feature type="transmembrane region" description="Helical" evidence="1">
    <location>
        <begin position="12"/>
        <end position="33"/>
    </location>
</feature>
<proteinExistence type="predicted"/>
<keyword evidence="3" id="KW-1185">Reference proteome</keyword>
<accession>A0A251R4T6</accession>
<reference evidence="2 3" key="1">
    <citation type="journal article" date="2013" name="Nat. Genet.">
        <title>The high-quality draft genome of peach (Prunus persica) identifies unique patterns of genetic diversity, domestication and genome evolution.</title>
        <authorList>
            <consortium name="International Peach Genome Initiative"/>
            <person name="Verde I."/>
            <person name="Abbott A.G."/>
            <person name="Scalabrin S."/>
            <person name="Jung S."/>
            <person name="Shu S."/>
            <person name="Marroni F."/>
            <person name="Zhebentyayeva T."/>
            <person name="Dettori M.T."/>
            <person name="Grimwood J."/>
            <person name="Cattonaro F."/>
            <person name="Zuccolo A."/>
            <person name="Rossini L."/>
            <person name="Jenkins J."/>
            <person name="Vendramin E."/>
            <person name="Meisel L.A."/>
            <person name="Decroocq V."/>
            <person name="Sosinski B."/>
            <person name="Prochnik S."/>
            <person name="Mitros T."/>
            <person name="Policriti A."/>
            <person name="Cipriani G."/>
            <person name="Dondini L."/>
            <person name="Ficklin S."/>
            <person name="Goodstein D.M."/>
            <person name="Xuan P."/>
            <person name="Del Fabbro C."/>
            <person name="Aramini V."/>
            <person name="Copetti D."/>
            <person name="Gonzalez S."/>
            <person name="Horner D.S."/>
            <person name="Falchi R."/>
            <person name="Lucas S."/>
            <person name="Mica E."/>
            <person name="Maldonado J."/>
            <person name="Lazzari B."/>
            <person name="Bielenberg D."/>
            <person name="Pirona R."/>
            <person name="Miculan M."/>
            <person name="Barakat A."/>
            <person name="Testolin R."/>
            <person name="Stella A."/>
            <person name="Tartarini S."/>
            <person name="Tonutti P."/>
            <person name="Arus P."/>
            <person name="Orellana A."/>
            <person name="Wells C."/>
            <person name="Main D."/>
            <person name="Vizzotto G."/>
            <person name="Silva H."/>
            <person name="Salamini F."/>
            <person name="Schmutz J."/>
            <person name="Morgante M."/>
            <person name="Rokhsar D.S."/>
        </authorList>
    </citation>
    <scope>NUCLEOTIDE SEQUENCE [LARGE SCALE GENOMIC DNA]</scope>
    <source>
        <strain evidence="3">cv. Nemared</strain>
    </source>
</reference>
<dbReference type="AlphaFoldDB" id="A0A251R4T6"/>
<organism evidence="2 3">
    <name type="scientific">Prunus persica</name>
    <name type="common">Peach</name>
    <name type="synonym">Amygdalus persica</name>
    <dbReference type="NCBI Taxonomy" id="3760"/>
    <lineage>
        <taxon>Eukaryota</taxon>
        <taxon>Viridiplantae</taxon>
        <taxon>Streptophyta</taxon>
        <taxon>Embryophyta</taxon>
        <taxon>Tracheophyta</taxon>
        <taxon>Spermatophyta</taxon>
        <taxon>Magnoliopsida</taxon>
        <taxon>eudicotyledons</taxon>
        <taxon>Gunneridae</taxon>
        <taxon>Pentapetalae</taxon>
        <taxon>rosids</taxon>
        <taxon>fabids</taxon>
        <taxon>Rosales</taxon>
        <taxon>Rosaceae</taxon>
        <taxon>Amygdaloideae</taxon>
        <taxon>Amygdaleae</taxon>
        <taxon>Prunus</taxon>
    </lineage>
</organism>
<keyword evidence="1" id="KW-0472">Membrane</keyword>
<dbReference type="EMBL" id="CM007651">
    <property type="protein sequence ID" value="ONI31059.1"/>
    <property type="molecule type" value="Genomic_DNA"/>
</dbReference>
<sequence>MASLSFTHFLLLPRSLVTFVVHGCVLLSLGWLRCGVVDPAFLFGFRCVFYANIAIYRRRHDFVAAFGPRIWNSLQFSVWSWKSDCCWFVWDRV</sequence>
<dbReference type="Proteomes" id="UP000006882">
    <property type="component" value="Chromosome G1"/>
</dbReference>
<gene>
    <name evidence="2" type="ORF">PRUPE_1G289500</name>
</gene>
<keyword evidence="1" id="KW-0812">Transmembrane</keyword>
<evidence type="ECO:0000313" key="2">
    <source>
        <dbReference type="EMBL" id="ONI31059.1"/>
    </source>
</evidence>
<name>A0A251R4T6_PRUPE</name>
<evidence type="ECO:0000313" key="3">
    <source>
        <dbReference type="Proteomes" id="UP000006882"/>
    </source>
</evidence>
<dbReference type="Gramene" id="ONI31059">
    <property type="protein sequence ID" value="ONI31059"/>
    <property type="gene ID" value="PRUPE_1G289500"/>
</dbReference>